<feature type="domain" description="N-acetyltransferase" evidence="1">
    <location>
        <begin position="14"/>
        <end position="177"/>
    </location>
</feature>
<dbReference type="Gene3D" id="3.40.630.30">
    <property type="match status" value="1"/>
</dbReference>
<dbReference type="PANTHER" id="PTHR43792">
    <property type="entry name" value="GNAT FAMILY, PUTATIVE (AFU_ORTHOLOGUE AFUA_3G00765)-RELATED-RELATED"/>
    <property type="match status" value="1"/>
</dbReference>
<gene>
    <name evidence="2" type="primary">ydaF_5</name>
    <name evidence="2" type="ORF">BEI61_05640</name>
</gene>
<keyword evidence="2" id="KW-0012">Acyltransferase</keyword>
<dbReference type="InterPro" id="IPR016181">
    <property type="entry name" value="Acyl_CoA_acyltransferase"/>
</dbReference>
<dbReference type="InterPro" id="IPR051531">
    <property type="entry name" value="N-acetyltransferase"/>
</dbReference>
<dbReference type="SUPFAM" id="SSF55729">
    <property type="entry name" value="Acyl-CoA N-acyltransferases (Nat)"/>
    <property type="match status" value="1"/>
</dbReference>
<dbReference type="Proteomes" id="UP000094067">
    <property type="component" value="Unassembled WGS sequence"/>
</dbReference>
<dbReference type="EMBL" id="MCGH01000004">
    <property type="protein sequence ID" value="ODM02478.1"/>
    <property type="molecule type" value="Genomic_DNA"/>
</dbReference>
<evidence type="ECO:0000259" key="1">
    <source>
        <dbReference type="PROSITE" id="PS51186"/>
    </source>
</evidence>
<name>A0A1E3A151_9FIRM</name>
<proteinExistence type="predicted"/>
<comment type="caution">
    <text evidence="2">The sequence shown here is derived from an EMBL/GenBank/DDBJ whole genome shotgun (WGS) entry which is preliminary data.</text>
</comment>
<dbReference type="RefSeq" id="WP_069154996.1">
    <property type="nucleotide sequence ID" value="NZ_MCGH01000004.1"/>
</dbReference>
<protein>
    <submittedName>
        <fullName evidence="2">Putative ribosomal N-acetyltransferase YdaF</fullName>
        <ecNumber evidence="2">2.3.1.-</ecNumber>
    </submittedName>
</protein>
<dbReference type="EC" id="2.3.1.-" evidence="2"/>
<dbReference type="AlphaFoldDB" id="A0A1E3A151"/>
<dbReference type="GO" id="GO:0016747">
    <property type="term" value="F:acyltransferase activity, transferring groups other than amino-acyl groups"/>
    <property type="evidence" value="ECO:0007669"/>
    <property type="project" value="InterPro"/>
</dbReference>
<dbReference type="Pfam" id="PF13302">
    <property type="entry name" value="Acetyltransf_3"/>
    <property type="match status" value="1"/>
</dbReference>
<dbReference type="PROSITE" id="PS51186">
    <property type="entry name" value="GNAT"/>
    <property type="match status" value="1"/>
</dbReference>
<sequence>MKHAGTKTIETGRLVLRPFRIEDAQPMYENWASDPEVTKFLMWPTHTSVEVSREVLKSWICQYSDEKYYQWAIVLKENGDMPIGSIAVVHQNEEIGMVHIGYCIGRRWWHQGVTSEALRALITFFMEEVGVNRVESRHDSNNPNSGKVMEKCGMRLEGVLRQADWNNQGICDSCMHGILASDYFGHK</sequence>
<accession>A0A1E3A151</accession>
<dbReference type="PANTHER" id="PTHR43792:SF1">
    <property type="entry name" value="N-ACETYLTRANSFERASE DOMAIN-CONTAINING PROTEIN"/>
    <property type="match status" value="1"/>
</dbReference>
<evidence type="ECO:0000313" key="2">
    <source>
        <dbReference type="EMBL" id="ODM02478.1"/>
    </source>
</evidence>
<evidence type="ECO:0000313" key="3">
    <source>
        <dbReference type="Proteomes" id="UP000094067"/>
    </source>
</evidence>
<organism evidence="2 3">
    <name type="scientific">Eisenbergiella tayi</name>
    <dbReference type="NCBI Taxonomy" id="1432052"/>
    <lineage>
        <taxon>Bacteria</taxon>
        <taxon>Bacillati</taxon>
        <taxon>Bacillota</taxon>
        <taxon>Clostridia</taxon>
        <taxon>Lachnospirales</taxon>
        <taxon>Lachnospiraceae</taxon>
        <taxon>Eisenbergiella</taxon>
    </lineage>
</organism>
<keyword evidence="2" id="KW-0808">Transferase</keyword>
<dbReference type="InterPro" id="IPR000182">
    <property type="entry name" value="GNAT_dom"/>
</dbReference>
<dbReference type="PATRIC" id="fig|1432052.4.peg.6263"/>
<reference evidence="2 3" key="1">
    <citation type="submission" date="2016-07" db="EMBL/GenBank/DDBJ databases">
        <title>Characterization of isolates of Eisenbergiella tayi derived from blood cultures, using whole genome sequencing.</title>
        <authorList>
            <person name="Burdz T."/>
            <person name="Wiebe D."/>
            <person name="Huynh C."/>
            <person name="Bernard K."/>
        </authorList>
    </citation>
    <scope>NUCLEOTIDE SEQUENCE [LARGE SCALE GENOMIC DNA]</scope>
    <source>
        <strain evidence="2 3">NML 110608</strain>
    </source>
</reference>